<dbReference type="EMBL" id="LN831302">
    <property type="protein sequence ID" value="CQH47419.1"/>
    <property type="molecule type" value="Genomic_DNA"/>
</dbReference>
<evidence type="ECO:0000313" key="2">
    <source>
        <dbReference type="Proteomes" id="UP000066737"/>
    </source>
</evidence>
<reference evidence="2" key="1">
    <citation type="journal article" date="2016" name="Environ. Microbiol.">
        <title>The complete genome of a viable archaeum isolated from 123-million-year-old rock salt.</title>
        <authorList>
            <person name="Jaakkola S.T."/>
            <person name="Pfeiffer F."/>
            <person name="Ravantti J.J."/>
            <person name="Guo Q."/>
            <person name="Liu Y."/>
            <person name="Chen X."/>
            <person name="Ma H."/>
            <person name="Yang C."/>
            <person name="Oksanen H.M."/>
            <person name="Bamford D.H."/>
        </authorList>
    </citation>
    <scope>NUCLEOTIDE SEQUENCE</scope>
    <source>
        <strain evidence="2">JI20-1</strain>
    </source>
</reference>
<protein>
    <submittedName>
        <fullName evidence="1">DUF309 family protein</fullName>
    </submittedName>
</protein>
<dbReference type="PANTHER" id="PTHR34796">
    <property type="entry name" value="EXPRESSED PROTEIN"/>
    <property type="match status" value="1"/>
</dbReference>
<dbReference type="InterPro" id="IPR023203">
    <property type="entry name" value="TTHA0068_sf"/>
</dbReference>
<keyword evidence="2" id="KW-1185">Reference proteome</keyword>
<gene>
    <name evidence="1" type="ORF">HHUB_1320</name>
</gene>
<evidence type="ECO:0000313" key="1">
    <source>
        <dbReference type="EMBL" id="CQH47419.1"/>
    </source>
</evidence>
<sequence length="203" mass="22430">MDAALRAGIAIHNAGRYHAAHDAWEREWLALDDGRDERLLHGLIQFSAAIHHARDRNWTGAVGLCESASEYLADLPADYRGVNVDTVRAYVKALGSDPERIERAAPVTLTYEGRALALDDLDAPAGVEAAVALAEDLGYDEAFVEKSAEYARDGLAEGELNEFGVLLCDFVTETEQRALVATRLRQHVQRRQRREEDVAGLFD</sequence>
<dbReference type="InterPro" id="IPR005500">
    <property type="entry name" value="DUF309"/>
</dbReference>
<dbReference type="AlphaFoldDB" id="A0A0U5CVH0"/>
<dbReference type="SUPFAM" id="SSF140663">
    <property type="entry name" value="TTHA0068-like"/>
    <property type="match status" value="1"/>
</dbReference>
<organism evidence="1 2">
    <name type="scientific">Halobacterium hubeiense</name>
    <dbReference type="NCBI Taxonomy" id="1407499"/>
    <lineage>
        <taxon>Archaea</taxon>
        <taxon>Methanobacteriati</taxon>
        <taxon>Methanobacteriota</taxon>
        <taxon>Stenosarchaea group</taxon>
        <taxon>Halobacteria</taxon>
        <taxon>Halobacteriales</taxon>
        <taxon>Halobacteriaceae</taxon>
        <taxon>Halobacterium</taxon>
    </lineage>
</organism>
<dbReference type="Gene3D" id="1.10.3450.10">
    <property type="entry name" value="TTHA0068-like"/>
    <property type="match status" value="1"/>
</dbReference>
<dbReference type="OrthoDB" id="270022at2157"/>
<name>A0A0U5CVH0_9EURY</name>
<dbReference type="Proteomes" id="UP000066737">
    <property type="component" value="Chromosome I"/>
</dbReference>
<accession>A0A0U5CVH0</accession>
<dbReference type="RefSeq" id="WP_059055551.1">
    <property type="nucleotide sequence ID" value="NZ_CEML01000002.1"/>
</dbReference>
<dbReference type="KEGG" id="hhb:Hhub_1320"/>
<dbReference type="PANTHER" id="PTHR34796:SF1">
    <property type="entry name" value="EXPRESSED PROTEIN"/>
    <property type="match status" value="1"/>
</dbReference>
<dbReference type="Pfam" id="PF03745">
    <property type="entry name" value="DUF309"/>
    <property type="match status" value="1"/>
</dbReference>
<dbReference type="GeneID" id="26658009"/>
<dbReference type="STRING" id="1407499.HHUB_1320"/>
<proteinExistence type="predicted"/>